<dbReference type="PROSITE" id="PS51257">
    <property type="entry name" value="PROKAR_LIPOPROTEIN"/>
    <property type="match status" value="1"/>
</dbReference>
<dbReference type="EMBL" id="JAPVES010000029">
    <property type="protein sequence ID" value="MCZ3371931.1"/>
    <property type="molecule type" value="Genomic_DNA"/>
</dbReference>
<name>A0A9E5A2I7_9EURY</name>
<organism evidence="2">
    <name type="scientific">Methanobacterium veterum</name>
    <dbReference type="NCBI Taxonomy" id="408577"/>
    <lineage>
        <taxon>Archaea</taxon>
        <taxon>Methanobacteriati</taxon>
        <taxon>Methanobacteriota</taxon>
        <taxon>Methanomada group</taxon>
        <taxon>Methanobacteria</taxon>
        <taxon>Methanobacteriales</taxon>
        <taxon>Methanobacteriaceae</taxon>
        <taxon>Methanobacterium</taxon>
    </lineage>
</organism>
<dbReference type="RefSeq" id="WP_048082909.1">
    <property type="nucleotide sequence ID" value="NZ_JAPVER010000020.1"/>
</dbReference>
<evidence type="ECO:0008006" key="4">
    <source>
        <dbReference type="Google" id="ProtNLM"/>
    </source>
</evidence>
<evidence type="ECO:0000313" key="3">
    <source>
        <dbReference type="Proteomes" id="UP001068021"/>
    </source>
</evidence>
<accession>A0A9E5A2I7</accession>
<dbReference type="EMBL" id="JAPVER010000020">
    <property type="protein sequence ID" value="MCZ3366423.1"/>
    <property type="molecule type" value="Genomic_DNA"/>
</dbReference>
<dbReference type="Gene3D" id="3.40.1000.10">
    <property type="entry name" value="Mog1/PsbP, alpha/beta/alpha sandwich"/>
    <property type="match status" value="1"/>
</dbReference>
<evidence type="ECO:0000313" key="2">
    <source>
        <dbReference type="EMBL" id="MCZ3371931.1"/>
    </source>
</evidence>
<dbReference type="AlphaFoldDB" id="A0A9E5A2I7"/>
<reference evidence="2" key="1">
    <citation type="submission" date="2022-12" db="EMBL/GenBank/DDBJ databases">
        <title>Reclassification of two methanogenic archaea species isolated from the Kolyma lowland permafrost.</title>
        <authorList>
            <person name="Trubitsyn V.E."/>
            <person name="Rivkina E.M."/>
            <person name="Shcherbakova V.A."/>
        </authorList>
    </citation>
    <scope>NUCLEOTIDE SEQUENCE</scope>
    <source>
        <strain evidence="1">M2</strain>
        <strain evidence="2">MK4</strain>
    </source>
</reference>
<proteinExistence type="predicted"/>
<sequence length="173" mass="18789">MRKYAILVISILALVVFASGCTSETQNKTYNSSGIYFNYPGAWSELSSDQINLTSGSASAIVAVSDDSGQTGVLIQSTPSSSQSLTDFVNLNKASIKKMGYAILSENTTTVNGVKAHQIIFSGSGSSGNDTKQVMTLFKKNNKIYYIVFNSQPEDFDSQQTNYNMVLKTFKVQ</sequence>
<evidence type="ECO:0000313" key="1">
    <source>
        <dbReference type="EMBL" id="MCZ3366423.1"/>
    </source>
</evidence>
<comment type="caution">
    <text evidence="2">The sequence shown here is derived from an EMBL/GenBank/DDBJ whole genome shotgun (WGS) entry which is preliminary data.</text>
</comment>
<protein>
    <recommendedName>
        <fullName evidence="4">PsbP C-terminal domain-containing protein</fullName>
    </recommendedName>
</protein>
<keyword evidence="3" id="KW-1185">Reference proteome</keyword>
<gene>
    <name evidence="2" type="ORF">O3H35_04740</name>
    <name evidence="1" type="ORF">O3H54_11075</name>
</gene>
<dbReference type="Proteomes" id="UP001074446">
    <property type="component" value="Unassembled WGS sequence"/>
</dbReference>
<dbReference type="Proteomes" id="UP001068021">
    <property type="component" value="Unassembled WGS sequence"/>
</dbReference>
<dbReference type="Pfam" id="PF18933">
    <property type="entry name" value="PsbP_2"/>
    <property type="match status" value="1"/>
</dbReference>